<dbReference type="AlphaFoldDB" id="A0A6H5HRV6"/>
<accession>A0A6H5HRV6</accession>
<feature type="domain" description="Tudor" evidence="2">
    <location>
        <begin position="648"/>
        <end position="702"/>
    </location>
</feature>
<evidence type="ECO:0000313" key="3">
    <source>
        <dbReference type="EMBL" id="CAB0020413.1"/>
    </source>
</evidence>
<dbReference type="Pfam" id="PF00567">
    <property type="entry name" value="TUDOR"/>
    <property type="match status" value="1"/>
</dbReference>
<feature type="compositionally biased region" description="Polar residues" evidence="1">
    <location>
        <begin position="35"/>
        <end position="53"/>
    </location>
</feature>
<dbReference type="SUPFAM" id="SSF63748">
    <property type="entry name" value="Tudor/PWWP/MBT"/>
    <property type="match status" value="1"/>
</dbReference>
<evidence type="ECO:0000259" key="2">
    <source>
        <dbReference type="Pfam" id="PF00567"/>
    </source>
</evidence>
<reference evidence="3 4" key="1">
    <citation type="submission" date="2020-02" db="EMBL/GenBank/DDBJ databases">
        <authorList>
            <person name="Ferguson B K."/>
        </authorList>
    </citation>
    <scope>NUCLEOTIDE SEQUENCE [LARGE SCALE GENOMIC DNA]</scope>
</reference>
<dbReference type="OrthoDB" id="6600247at2759"/>
<feature type="region of interest" description="Disordered" evidence="1">
    <location>
        <begin position="313"/>
        <end position="349"/>
    </location>
</feature>
<organism evidence="3 4">
    <name type="scientific">Nesidiocoris tenuis</name>
    <dbReference type="NCBI Taxonomy" id="355587"/>
    <lineage>
        <taxon>Eukaryota</taxon>
        <taxon>Metazoa</taxon>
        <taxon>Ecdysozoa</taxon>
        <taxon>Arthropoda</taxon>
        <taxon>Hexapoda</taxon>
        <taxon>Insecta</taxon>
        <taxon>Pterygota</taxon>
        <taxon>Neoptera</taxon>
        <taxon>Paraneoptera</taxon>
        <taxon>Hemiptera</taxon>
        <taxon>Heteroptera</taxon>
        <taxon>Panheteroptera</taxon>
        <taxon>Cimicomorpha</taxon>
        <taxon>Miridae</taxon>
        <taxon>Dicyphina</taxon>
        <taxon>Nesidiocoris</taxon>
    </lineage>
</organism>
<evidence type="ECO:0000313" key="4">
    <source>
        <dbReference type="Proteomes" id="UP000479000"/>
    </source>
</evidence>
<dbReference type="Proteomes" id="UP000479000">
    <property type="component" value="Unassembled WGS sequence"/>
</dbReference>
<proteinExistence type="predicted"/>
<gene>
    <name evidence="3" type="ORF">NTEN_LOCUS24000</name>
</gene>
<sequence length="768" mass="85443">MNGNLPKTLGRGALLPKMQPQNLTEVIRGRGVLPSYSTNSPSGSGFSGLSAQNEARRTRDPIEIEDTMKQAFECEQNVYEDGPGSRLPRSFQIPGKGRKLIIDGQNRLKICDDTPEVVTASTHKPVENNSLAEPKFVARNSTEMNGDVEKFFRTVESAKLEESKKTARTVPVPYEVRTGFYRTKKGPIVTDDTEQFEREVFIREAAVVDVQQHSSVEVPDNIVNVPAKKVPAEPPIPRGTFTKGSKTTEKLFFSVHGVVLGAGQHVPLCWHVITDGKTGHDDQRAQRIPRQERRCTGKCQCDRFAPRRRRLLVGGHGPRSEASAGDQSNSRGTLRRASSEGPSGETPRLRRHLQQYLNSEGTRHRSGVFRFEGRSTDNEDVWPKLRLRCHPIARISRLPASGVDFRSAVVCETRAWLQVCCAFFCTLHSIMLKILIIEIVRISRPALNDDVIVKIDNDLRLFRGYIMCRDGETVGAALTDFGCVVEPIELWPLPSELKKLPSSAVRILFDKPLAIPESRLLGKSVKLSNVQLADSAVTADLGDLGRARIKPWSPFVEEAPVLECKLPDKCKVVMTAFYSPTTVYVRPLVKDCLEVFQEALQDVAMYGMSAALHCSENRPEEPSLLCIQRRCHQHDESIHSTGNRPCRSWYRALCVQYGIGQPSASITFVDFGNHGDQPVDEIKPMAHDFMTTPATARACVIYGLPPAESLDDGIKKKLMKSYDAITEVYVVEDEGILECVVWVPQLVDTLKSLGIPFTAPVGFSYPDV</sequence>
<dbReference type="InterPro" id="IPR002999">
    <property type="entry name" value="Tudor"/>
</dbReference>
<evidence type="ECO:0000256" key="1">
    <source>
        <dbReference type="SAM" id="MobiDB-lite"/>
    </source>
</evidence>
<protein>
    <recommendedName>
        <fullName evidence="2">Tudor domain-containing protein</fullName>
    </recommendedName>
</protein>
<name>A0A6H5HRV6_9HEMI</name>
<feature type="region of interest" description="Disordered" evidence="1">
    <location>
        <begin position="35"/>
        <end position="56"/>
    </location>
</feature>
<dbReference type="Gene3D" id="2.30.30.140">
    <property type="match status" value="1"/>
</dbReference>
<keyword evidence="4" id="KW-1185">Reference proteome</keyword>
<dbReference type="EMBL" id="CADCXU010035306">
    <property type="protein sequence ID" value="CAB0020413.1"/>
    <property type="molecule type" value="Genomic_DNA"/>
</dbReference>